<feature type="compositionally biased region" description="Basic and acidic residues" evidence="1">
    <location>
        <begin position="484"/>
        <end position="508"/>
    </location>
</feature>
<dbReference type="Proteomes" id="UP001292094">
    <property type="component" value="Unassembled WGS sequence"/>
</dbReference>
<evidence type="ECO:0000256" key="1">
    <source>
        <dbReference type="SAM" id="MobiDB-lite"/>
    </source>
</evidence>
<feature type="region of interest" description="Disordered" evidence="1">
    <location>
        <begin position="444"/>
        <end position="544"/>
    </location>
</feature>
<name>A0AAE1QC81_9EUCA</name>
<reference evidence="2" key="1">
    <citation type="submission" date="2023-11" db="EMBL/GenBank/DDBJ databases">
        <title>Genome assemblies of two species of porcelain crab, Petrolisthes cinctipes and Petrolisthes manimaculis (Anomura: Porcellanidae).</title>
        <authorList>
            <person name="Angst P."/>
        </authorList>
    </citation>
    <scope>NUCLEOTIDE SEQUENCE</scope>
    <source>
        <strain evidence="2">PB745_02</strain>
        <tissue evidence="2">Gill</tissue>
    </source>
</reference>
<evidence type="ECO:0000313" key="3">
    <source>
        <dbReference type="Proteomes" id="UP001292094"/>
    </source>
</evidence>
<comment type="caution">
    <text evidence="2">The sequence shown here is derived from an EMBL/GenBank/DDBJ whole genome shotgun (WGS) entry which is preliminary data.</text>
</comment>
<dbReference type="EMBL" id="JAWZYT010000475">
    <property type="protein sequence ID" value="KAK4323068.1"/>
    <property type="molecule type" value="Genomic_DNA"/>
</dbReference>
<proteinExistence type="predicted"/>
<feature type="region of interest" description="Disordered" evidence="1">
    <location>
        <begin position="371"/>
        <end position="421"/>
    </location>
</feature>
<dbReference type="AlphaFoldDB" id="A0AAE1QC81"/>
<protein>
    <submittedName>
        <fullName evidence="2">Uncharacterized protein</fullName>
    </submittedName>
</protein>
<accession>A0AAE1QC81</accession>
<gene>
    <name evidence="2" type="ORF">Pmani_006206</name>
</gene>
<evidence type="ECO:0000313" key="2">
    <source>
        <dbReference type="EMBL" id="KAK4323068.1"/>
    </source>
</evidence>
<keyword evidence="3" id="KW-1185">Reference proteome</keyword>
<feature type="compositionally biased region" description="Low complexity" evidence="1">
    <location>
        <begin position="510"/>
        <end position="526"/>
    </location>
</feature>
<feature type="compositionally biased region" description="Polar residues" evidence="1">
    <location>
        <begin position="374"/>
        <end position="385"/>
    </location>
</feature>
<feature type="region of interest" description="Disordered" evidence="1">
    <location>
        <begin position="152"/>
        <end position="197"/>
    </location>
</feature>
<organism evidence="2 3">
    <name type="scientific">Petrolisthes manimaculis</name>
    <dbReference type="NCBI Taxonomy" id="1843537"/>
    <lineage>
        <taxon>Eukaryota</taxon>
        <taxon>Metazoa</taxon>
        <taxon>Ecdysozoa</taxon>
        <taxon>Arthropoda</taxon>
        <taxon>Crustacea</taxon>
        <taxon>Multicrustacea</taxon>
        <taxon>Malacostraca</taxon>
        <taxon>Eumalacostraca</taxon>
        <taxon>Eucarida</taxon>
        <taxon>Decapoda</taxon>
        <taxon>Pleocyemata</taxon>
        <taxon>Anomura</taxon>
        <taxon>Galatheoidea</taxon>
        <taxon>Porcellanidae</taxon>
        <taxon>Petrolisthes</taxon>
    </lineage>
</organism>
<sequence>MLVDRLSLLDLWLRQVKENTEEQPITSESPVQLTAKARICAFYCREGKGGGGQVHGPIGGQGSGKLMEGKQQQNPGAAKRMMKKGLKLLTKAVSATIIDDASNKQVQPAAAAAAAVAEARDNNVSSTLTRGHSLRRSKLKWALSKDNRDINNEETAAEVGGSAPSTFTRGHSLRRSKQKWAPSKATHQQDNKDTDNEEMVYKGGDAPSIHTLTRGHSLRRSRRLKWIPPKSPNQENITCFATCSRFKETPSIQLVGLKHLHQEGEEGECSSEKDFTTSHYINDKDSVVRKHKNDQTFQLNQYKNGNNFTRNGLTGEESEMRSVVRKDECSGDVTEIGKDGWQRNVKTAMMEIKSVEDGGEKNVKMVMPEVESGGSVTTLPPSDLTNIPPLDDTTFPSRYSQPESRRPKKRSKSEDGLSTLRRHRRRVAAAAMAVAYGVGRCDGGGGGRAHSDNEGDCVDDNRIIMPRSDTEDGTTNGTSNGGNGRDEMALTHNTEYGRNDGTNDDRSDGSNSKTLQQQQQQQQHSSLNKKHSSSSRRQTPRCIPKDLNVKSEEFLSLKKKLEWELAWNLYCRQRKEFMEVNKDLFH</sequence>